<feature type="transmembrane region" description="Helical" evidence="1">
    <location>
        <begin position="175"/>
        <end position="197"/>
    </location>
</feature>
<evidence type="ECO:0000256" key="1">
    <source>
        <dbReference type="SAM" id="Phobius"/>
    </source>
</evidence>
<dbReference type="AlphaFoldDB" id="A0A1Q8E6B2"/>
<feature type="transmembrane region" description="Helical" evidence="1">
    <location>
        <begin position="233"/>
        <end position="258"/>
    </location>
</feature>
<feature type="transmembrane region" description="Helical" evidence="1">
    <location>
        <begin position="363"/>
        <end position="381"/>
    </location>
</feature>
<feature type="transmembrane region" description="Helical" evidence="1">
    <location>
        <begin position="484"/>
        <end position="503"/>
    </location>
</feature>
<feature type="transmembrane region" description="Helical" evidence="1">
    <location>
        <begin position="148"/>
        <end position="169"/>
    </location>
</feature>
<comment type="caution">
    <text evidence="2">The sequence shown here is derived from an EMBL/GenBank/DDBJ whole genome shotgun (WGS) entry which is preliminary data.</text>
</comment>
<dbReference type="OrthoDB" id="1710898at2"/>
<dbReference type="RefSeq" id="WP_075105341.1">
    <property type="nucleotide sequence ID" value="NZ_MSJM01000007.1"/>
</dbReference>
<accession>A0A1Q8E6B2</accession>
<sequence>MKDILRYTWYQENFNLSKQVNGLLYYLRKIPLVGSSIPETVYRSYSFKKILFYILTLLDIPLRFLAKFIWLTIYVIIANGAINIAMGADPVPFPLRPEGYLLGFAIWFGITGLMYRFSQGFEPFISKENRAFMVNFKLSQRLFLQSQLLVEPILHSLAYIPALIVLSGLAHQWLILPVGIFTLPTAQLAGFACNFWFFKRHSLVKRSSWKSWALVIPGFAFALLAFFKRDALNAYWLLALLLVQIPLLIISLRSILAFDKIAEFLNFRMEESLALDKQIFQMTQGNEYTRQGLKMQEKLSLDKQKDLSHLTGMTYLNALLFQRYHRILTKGLKKRLAFLLIIPTLFATITFFAHEPIQLPEEGLIALLPFTLMIMYAGSLGKTITQMVFVNCDISMLHYPFYRETKTILAGFNYRFIQTLKFNSIFAAALFLIIMLIGHFQYSWQLTLLTAYLMLSITFLFSFHDLFIYYILQPFTKDMDIVNPLYRILSGALYWLAYLNTQLKIESPLYILGLSIGISLYVGIGYLILLKKAPKTFRLK</sequence>
<feature type="transmembrane region" description="Helical" evidence="1">
    <location>
        <begin position="100"/>
        <end position="117"/>
    </location>
</feature>
<keyword evidence="1" id="KW-0472">Membrane</keyword>
<feature type="transmembrane region" description="Helical" evidence="1">
    <location>
        <begin position="450"/>
        <end position="472"/>
    </location>
</feature>
<protein>
    <submittedName>
        <fullName evidence="2">Uncharacterized protein</fullName>
    </submittedName>
</protein>
<evidence type="ECO:0000313" key="3">
    <source>
        <dbReference type="Proteomes" id="UP000186890"/>
    </source>
</evidence>
<dbReference type="EMBL" id="MSJM01000007">
    <property type="protein sequence ID" value="OLF47342.1"/>
    <property type="molecule type" value="Genomic_DNA"/>
</dbReference>
<feature type="transmembrane region" description="Helical" evidence="1">
    <location>
        <begin position="509"/>
        <end position="530"/>
    </location>
</feature>
<organism evidence="2 3">
    <name type="scientific">Streptococcus cuniculi</name>
    <dbReference type="NCBI Taxonomy" id="1432788"/>
    <lineage>
        <taxon>Bacteria</taxon>
        <taxon>Bacillati</taxon>
        <taxon>Bacillota</taxon>
        <taxon>Bacilli</taxon>
        <taxon>Lactobacillales</taxon>
        <taxon>Streptococcaceae</taxon>
        <taxon>Streptococcus</taxon>
    </lineage>
</organism>
<feature type="transmembrane region" description="Helical" evidence="1">
    <location>
        <begin position="425"/>
        <end position="444"/>
    </location>
</feature>
<keyword evidence="3" id="KW-1185">Reference proteome</keyword>
<reference evidence="3" key="1">
    <citation type="submission" date="2016-12" db="EMBL/GenBank/DDBJ databases">
        <authorList>
            <person name="Gulvik C.A."/>
        </authorList>
    </citation>
    <scope>NUCLEOTIDE SEQUENCE [LARGE SCALE GENOMIC DNA]</scope>
    <source>
        <strain evidence="3">NED12-00049-6B</strain>
    </source>
</reference>
<feature type="transmembrane region" description="Helical" evidence="1">
    <location>
        <begin position="336"/>
        <end position="357"/>
    </location>
</feature>
<feature type="transmembrane region" description="Helical" evidence="1">
    <location>
        <begin position="68"/>
        <end position="88"/>
    </location>
</feature>
<keyword evidence="1" id="KW-1133">Transmembrane helix</keyword>
<feature type="transmembrane region" description="Helical" evidence="1">
    <location>
        <begin position="209"/>
        <end position="227"/>
    </location>
</feature>
<keyword evidence="1" id="KW-0812">Transmembrane</keyword>
<name>A0A1Q8E6B2_9STRE</name>
<dbReference type="Proteomes" id="UP000186890">
    <property type="component" value="Unassembled WGS sequence"/>
</dbReference>
<proteinExistence type="predicted"/>
<evidence type="ECO:0000313" key="2">
    <source>
        <dbReference type="EMBL" id="OLF47342.1"/>
    </source>
</evidence>
<gene>
    <name evidence="2" type="ORF">BU202_08425</name>
</gene>